<dbReference type="SUPFAM" id="SSF81296">
    <property type="entry name" value="E set domains"/>
    <property type="match status" value="2"/>
</dbReference>
<dbReference type="InterPro" id="IPR011022">
    <property type="entry name" value="Arrestin_C-like"/>
</dbReference>
<dbReference type="InterPro" id="IPR014756">
    <property type="entry name" value="Ig_E-set"/>
</dbReference>
<name>A0A1E1W2P9_PECGO</name>
<dbReference type="OrthoDB" id="2333384at2759"/>
<comment type="similarity">
    <text evidence="1">Belongs to the arrestin family.</text>
</comment>
<dbReference type="Pfam" id="PF02752">
    <property type="entry name" value="Arrestin_C"/>
    <property type="match status" value="1"/>
</dbReference>
<dbReference type="GO" id="GO:0005737">
    <property type="term" value="C:cytoplasm"/>
    <property type="evidence" value="ECO:0007669"/>
    <property type="project" value="TreeGrafter"/>
</dbReference>
<dbReference type="InterPro" id="IPR011021">
    <property type="entry name" value="Arrestin-like_N"/>
</dbReference>
<dbReference type="InterPro" id="IPR014752">
    <property type="entry name" value="Arrestin-like_C"/>
</dbReference>
<proteinExistence type="inferred from homology"/>
<evidence type="ECO:0000256" key="1">
    <source>
        <dbReference type="ARBA" id="ARBA00005298"/>
    </source>
</evidence>
<dbReference type="AlphaFoldDB" id="A0A1E1W2P9"/>
<dbReference type="InterPro" id="IPR050357">
    <property type="entry name" value="Arrestin_domain-protein"/>
</dbReference>
<keyword evidence="2" id="KW-0716">Sensory transduction</keyword>
<gene>
    <name evidence="4" type="ORF">g.16185</name>
</gene>
<dbReference type="SMART" id="SM01017">
    <property type="entry name" value="Arrestin_C"/>
    <property type="match status" value="1"/>
</dbReference>
<dbReference type="Pfam" id="PF00339">
    <property type="entry name" value="Arrestin_N"/>
    <property type="match status" value="1"/>
</dbReference>
<feature type="domain" description="Arrestin C-terminal-like" evidence="3">
    <location>
        <begin position="166"/>
        <end position="294"/>
    </location>
</feature>
<organism evidence="4">
    <name type="scientific">Pectinophora gossypiella</name>
    <name type="common">Cotton pink bollworm</name>
    <name type="synonym">Depressaria gossypiella</name>
    <dbReference type="NCBI Taxonomy" id="13191"/>
    <lineage>
        <taxon>Eukaryota</taxon>
        <taxon>Metazoa</taxon>
        <taxon>Ecdysozoa</taxon>
        <taxon>Arthropoda</taxon>
        <taxon>Hexapoda</taxon>
        <taxon>Insecta</taxon>
        <taxon>Pterygota</taxon>
        <taxon>Neoptera</taxon>
        <taxon>Endopterygota</taxon>
        <taxon>Lepidoptera</taxon>
        <taxon>Glossata</taxon>
        <taxon>Ditrysia</taxon>
        <taxon>Gelechioidea</taxon>
        <taxon>Gelechiidae</taxon>
        <taxon>Apatetrinae</taxon>
        <taxon>Pectinophora</taxon>
    </lineage>
</organism>
<dbReference type="PANTHER" id="PTHR11188">
    <property type="entry name" value="ARRESTIN DOMAIN CONTAINING PROTEIN"/>
    <property type="match status" value="1"/>
</dbReference>
<protein>
    <recommendedName>
        <fullName evidence="3">Arrestin C-terminal-like domain-containing protein</fullName>
    </recommendedName>
</protein>
<dbReference type="PANTHER" id="PTHR11188:SF17">
    <property type="entry name" value="FI21816P1"/>
    <property type="match status" value="1"/>
</dbReference>
<dbReference type="GO" id="GO:0015031">
    <property type="term" value="P:protein transport"/>
    <property type="evidence" value="ECO:0007669"/>
    <property type="project" value="TreeGrafter"/>
</dbReference>
<reference evidence="4" key="1">
    <citation type="submission" date="2015-09" db="EMBL/GenBank/DDBJ databases">
        <title>De novo assembly of Pectinophora gossypiella (Pink Bollworm) gut transcriptome.</title>
        <authorList>
            <person name="Tassone E.E."/>
        </authorList>
    </citation>
    <scope>NUCLEOTIDE SEQUENCE</scope>
</reference>
<evidence type="ECO:0000259" key="3">
    <source>
        <dbReference type="SMART" id="SM01017"/>
    </source>
</evidence>
<dbReference type="Gene3D" id="2.60.40.640">
    <property type="match status" value="2"/>
</dbReference>
<sequence>MSWESCIILLNSDSTGSFYCGDIVTGSVVIEFKKKQKVEHITFTVYGTSKAQWSRSMPVMPYLKMYSEKNTILEYELDVFSELDGKTISPGIQTFHFHFVIPDDAPSTFKSSIAEVKYFIKVEGKADCKFKKLKIVPFVVQGNINLNHLEEYLIPTFHETKKTLWGSGFFSICFKTYIGFSSRQYIPFEAIITNEKKVKISKIIVSLIQKLEYSVSSGYANEEKHINKIEHKRFSHTVTEMCHFGMEIPQTIPSSIHLTNPTVDISYVLRVEVVFPFHSTLSKDIPVTVATIPVMHHDFSDFQYKL</sequence>
<evidence type="ECO:0000256" key="2">
    <source>
        <dbReference type="ARBA" id="ARBA00022606"/>
    </source>
</evidence>
<evidence type="ECO:0000313" key="4">
    <source>
        <dbReference type="EMBL" id="JAT81246.1"/>
    </source>
</evidence>
<dbReference type="EMBL" id="GDQN01009808">
    <property type="protein sequence ID" value="JAT81246.1"/>
    <property type="molecule type" value="Transcribed_RNA"/>
</dbReference>
<accession>A0A1E1W2P9</accession>